<evidence type="ECO:0000313" key="3">
    <source>
        <dbReference type="Proteomes" id="UP000830401"/>
    </source>
</evidence>
<evidence type="ECO:0000313" key="2">
    <source>
        <dbReference type="EMBL" id="UOQ68701.1"/>
    </source>
</evidence>
<accession>A0ABY4GD82</accession>
<dbReference type="RefSeq" id="WP_245126166.1">
    <property type="nucleotide sequence ID" value="NZ_CP095062.1"/>
</dbReference>
<geneLocation type="plasmid" evidence="2 3">
    <name>unnamed1</name>
</geneLocation>
<evidence type="ECO:0000256" key="1">
    <source>
        <dbReference type="ARBA" id="ARBA00022553"/>
    </source>
</evidence>
<dbReference type="Pfam" id="PF07494">
    <property type="entry name" value="Reg_prop"/>
    <property type="match status" value="3"/>
</dbReference>
<keyword evidence="2" id="KW-0614">Plasmid</keyword>
<evidence type="ECO:0008006" key="4">
    <source>
        <dbReference type="Google" id="ProtNLM"/>
    </source>
</evidence>
<name>A0ABY4GD82_9BACT</name>
<keyword evidence="1" id="KW-0597">Phosphoprotein</keyword>
<reference evidence="2" key="1">
    <citation type="submission" date="2022-04" db="EMBL/GenBank/DDBJ databases">
        <title>Hymenobacter sp. isolated from the air.</title>
        <authorList>
            <person name="Won M."/>
            <person name="Lee C.-M."/>
            <person name="Woen H.-Y."/>
            <person name="Kwon S.-W."/>
        </authorList>
    </citation>
    <scope>NUCLEOTIDE SEQUENCE</scope>
    <source>
        <strain evidence="2">5420S-77</strain>
        <plasmid evidence="2">unnamed1</plasmid>
    </source>
</reference>
<dbReference type="SUPFAM" id="SSF63829">
    <property type="entry name" value="Calcium-dependent phosphotriesterase"/>
    <property type="match status" value="3"/>
</dbReference>
<keyword evidence="3" id="KW-1185">Reference proteome</keyword>
<dbReference type="InterPro" id="IPR015943">
    <property type="entry name" value="WD40/YVTN_repeat-like_dom_sf"/>
</dbReference>
<dbReference type="Gene3D" id="2.130.10.10">
    <property type="entry name" value="YVTN repeat-like/Quinoprotein amine dehydrogenase"/>
    <property type="match status" value="3"/>
</dbReference>
<proteinExistence type="predicted"/>
<gene>
    <name evidence="2" type="ORF">MUN86_23595</name>
</gene>
<dbReference type="PANTHER" id="PTHR43547">
    <property type="entry name" value="TWO-COMPONENT HISTIDINE KINASE"/>
    <property type="match status" value="1"/>
</dbReference>
<dbReference type="PANTHER" id="PTHR43547:SF2">
    <property type="entry name" value="HYBRID SIGNAL TRANSDUCTION HISTIDINE KINASE C"/>
    <property type="match status" value="1"/>
</dbReference>
<dbReference type="InterPro" id="IPR011110">
    <property type="entry name" value="Reg_prop"/>
</dbReference>
<organism evidence="2 3">
    <name type="scientific">Hymenobacter volaticus</name>
    <dbReference type="NCBI Taxonomy" id="2932254"/>
    <lineage>
        <taxon>Bacteria</taxon>
        <taxon>Pseudomonadati</taxon>
        <taxon>Bacteroidota</taxon>
        <taxon>Cytophagia</taxon>
        <taxon>Cytophagales</taxon>
        <taxon>Hymenobacteraceae</taxon>
        <taxon>Hymenobacter</taxon>
    </lineage>
</organism>
<dbReference type="Proteomes" id="UP000830401">
    <property type="component" value="Plasmid unnamed1"/>
</dbReference>
<protein>
    <recommendedName>
        <fullName evidence="4">Hybrid sensor histidine kinase/response regulator</fullName>
    </recommendedName>
</protein>
<sequence length="535" mass="59447">MSVVAAPEGQIWVGTLGAGLRILDAGSVLPKLLVARKAPLALATVRSVHLDRRGDLWLGTNRQVFWVSRQDRLRAQNLAAHPLPQACRDIHDLRLDTFGRLWVGTDYGLYLWQAGTVTGTTPPVQLTKPTLFLPVGGDPFSLQSERVHQLFEDQDQVLWMAASAGGLNKVDLRQKPFGQLQHQLTAKATLPNNYVNAVYKEEAKNLLWIGTRNGFSCYDLTHKTYHNYLSWQQSSDSTGVDVSSVVQASDGTLWLGTRTHGLYTLKRQNGREKLTPFAALSNQPDQVTTSVETIVEDRFGTMWVGTFNAGLARFSRSGKHLRTYSVSTGLPTDHFTYLLYDQKHNLLWASTRDAGLLKLRVTADSLILLKQFTHDERNSNSLSVNYVWPLLQDRQGTLWIGTIGGGLHQLRTDSQGREHMQRCSQWLPESDVESLLIDEDGHLWIGGTGLYCVTPSTHRYLRYDVADGLQSNAFKVGAACRAQDGTLYFGASTALATFSRVLSGLTPTHPLCALQAFEWPTKQWPLATLLTGACC</sequence>
<dbReference type="EMBL" id="CP095062">
    <property type="protein sequence ID" value="UOQ68701.1"/>
    <property type="molecule type" value="Genomic_DNA"/>
</dbReference>